<keyword evidence="2 4" id="KW-0548">Nucleotidyltransferase</keyword>
<dbReference type="RefSeq" id="WP_106589932.1">
    <property type="nucleotide sequence ID" value="NZ_PYAV01000019.1"/>
</dbReference>
<comment type="pathway">
    <text evidence="4">Isoprenoid biosynthesis; isopentenyl diphosphate biosynthesis via DXP pathway; isopentenyl diphosphate from 1-deoxy-D-xylulose 5-phosphate: step 2/6.</text>
</comment>
<dbReference type="NCBIfam" id="TIGR00453">
    <property type="entry name" value="ispD"/>
    <property type="match status" value="1"/>
</dbReference>
<feature type="site" description="Positions MEP for the nucleophilic attack" evidence="4">
    <location>
        <position position="209"/>
    </location>
</feature>
<dbReference type="Proteomes" id="UP000242310">
    <property type="component" value="Unassembled WGS sequence"/>
</dbReference>
<dbReference type="Pfam" id="PF01128">
    <property type="entry name" value="IspD"/>
    <property type="match status" value="1"/>
</dbReference>
<dbReference type="InterPro" id="IPR050088">
    <property type="entry name" value="IspD/TarI_cytidylyltransf_bact"/>
</dbReference>
<reference evidence="5 6" key="1">
    <citation type="submission" date="2018-03" db="EMBL/GenBank/DDBJ databases">
        <title>Genomic Encyclopedia of Type Strains, Phase III (KMG-III): the genomes of soil and plant-associated and newly described type strains.</title>
        <authorList>
            <person name="Whitman W."/>
        </authorList>
    </citation>
    <scope>NUCLEOTIDE SEQUENCE [LARGE SCALE GENOMIC DNA]</scope>
    <source>
        <strain evidence="5 6">CGMCC 1.07653</strain>
    </source>
</reference>
<accession>A0A2P8H525</accession>
<dbReference type="GO" id="GO:0019288">
    <property type="term" value="P:isopentenyl diphosphate biosynthetic process, methylerythritol 4-phosphate pathway"/>
    <property type="evidence" value="ECO:0007669"/>
    <property type="project" value="UniProtKB-UniRule"/>
</dbReference>
<dbReference type="UniPathway" id="UPA00056">
    <property type="reaction ID" value="UER00093"/>
</dbReference>
<comment type="catalytic activity">
    <reaction evidence="4">
        <text>2-C-methyl-D-erythritol 4-phosphate + CTP + H(+) = 4-CDP-2-C-methyl-D-erythritol + diphosphate</text>
        <dbReference type="Rhea" id="RHEA:13429"/>
        <dbReference type="ChEBI" id="CHEBI:15378"/>
        <dbReference type="ChEBI" id="CHEBI:33019"/>
        <dbReference type="ChEBI" id="CHEBI:37563"/>
        <dbReference type="ChEBI" id="CHEBI:57823"/>
        <dbReference type="ChEBI" id="CHEBI:58262"/>
        <dbReference type="EC" id="2.7.7.60"/>
    </reaction>
</comment>
<dbReference type="HAMAP" id="MF_00108">
    <property type="entry name" value="IspD"/>
    <property type="match status" value="1"/>
</dbReference>
<evidence type="ECO:0000256" key="1">
    <source>
        <dbReference type="ARBA" id="ARBA00022679"/>
    </source>
</evidence>
<keyword evidence="6" id="KW-1185">Reference proteome</keyword>
<organism evidence="5 6">
    <name type="scientific">Salsuginibacillus halophilus</name>
    <dbReference type="NCBI Taxonomy" id="517424"/>
    <lineage>
        <taxon>Bacteria</taxon>
        <taxon>Bacillati</taxon>
        <taxon>Bacillota</taxon>
        <taxon>Bacilli</taxon>
        <taxon>Bacillales</taxon>
        <taxon>Bacillaceae</taxon>
        <taxon>Salsuginibacillus</taxon>
    </lineage>
</organism>
<feature type="site" description="Positions MEP for the nucleophilic attack" evidence="4">
    <location>
        <position position="153"/>
    </location>
</feature>
<feature type="site" description="Transition state stabilizer" evidence="4">
    <location>
        <position position="15"/>
    </location>
</feature>
<comment type="caution">
    <text evidence="5">The sequence shown here is derived from an EMBL/GenBank/DDBJ whole genome shotgun (WGS) entry which is preliminary data.</text>
</comment>
<dbReference type="Gene3D" id="3.90.550.10">
    <property type="entry name" value="Spore Coat Polysaccharide Biosynthesis Protein SpsA, Chain A"/>
    <property type="match status" value="1"/>
</dbReference>
<dbReference type="InterPro" id="IPR029044">
    <property type="entry name" value="Nucleotide-diphossugar_trans"/>
</dbReference>
<dbReference type="CDD" id="cd02516">
    <property type="entry name" value="CDP-ME_synthetase"/>
    <property type="match status" value="1"/>
</dbReference>
<dbReference type="InterPro" id="IPR034683">
    <property type="entry name" value="IspD/TarI"/>
</dbReference>
<evidence type="ECO:0000313" key="5">
    <source>
        <dbReference type="EMBL" id="PSL41299.1"/>
    </source>
</evidence>
<evidence type="ECO:0000313" key="6">
    <source>
        <dbReference type="Proteomes" id="UP000242310"/>
    </source>
</evidence>
<evidence type="ECO:0000256" key="2">
    <source>
        <dbReference type="ARBA" id="ARBA00022695"/>
    </source>
</evidence>
<comment type="function">
    <text evidence="4">Catalyzes the formation of 4-diphosphocytidyl-2-C-methyl-D-erythritol from CTP and 2-C-methyl-D-erythritol 4-phosphate (MEP).</text>
</comment>
<keyword evidence="3 4" id="KW-0414">Isoprene biosynthesis</keyword>
<protein>
    <recommendedName>
        <fullName evidence="4">2-C-methyl-D-erythritol 4-phosphate cytidylyltransferase</fullName>
        <ecNumber evidence="4">2.7.7.60</ecNumber>
    </recommendedName>
    <alternativeName>
        <fullName evidence="4">4-diphosphocytidyl-2C-methyl-D-erythritol synthase</fullName>
    </alternativeName>
    <alternativeName>
        <fullName evidence="4">MEP cytidylyltransferase</fullName>
        <shortName evidence="4">MCT</shortName>
    </alternativeName>
</protein>
<keyword evidence="1 4" id="KW-0808">Transferase</keyword>
<proteinExistence type="inferred from homology"/>
<gene>
    <name evidence="4" type="primary">ispD</name>
    <name evidence="5" type="ORF">B0H94_11911</name>
</gene>
<dbReference type="EMBL" id="PYAV01000019">
    <property type="protein sequence ID" value="PSL41299.1"/>
    <property type="molecule type" value="Genomic_DNA"/>
</dbReference>
<comment type="similarity">
    <text evidence="4">Belongs to the IspD/TarI cytidylyltransferase family. IspD subfamily.</text>
</comment>
<dbReference type="FunFam" id="3.90.550.10:FF:000003">
    <property type="entry name" value="2-C-methyl-D-erythritol 4-phosphate cytidylyltransferase"/>
    <property type="match status" value="1"/>
</dbReference>
<dbReference type="EC" id="2.7.7.60" evidence="4"/>
<dbReference type="PANTHER" id="PTHR32125:SF4">
    <property type="entry name" value="2-C-METHYL-D-ERYTHRITOL 4-PHOSPHATE CYTIDYLYLTRANSFERASE, CHLOROPLASTIC"/>
    <property type="match status" value="1"/>
</dbReference>
<dbReference type="PANTHER" id="PTHR32125">
    <property type="entry name" value="2-C-METHYL-D-ERYTHRITOL 4-PHOSPHATE CYTIDYLYLTRANSFERASE, CHLOROPLASTIC"/>
    <property type="match status" value="1"/>
</dbReference>
<name>A0A2P8H525_9BACI</name>
<evidence type="ECO:0000256" key="4">
    <source>
        <dbReference type="HAMAP-Rule" id="MF_00108"/>
    </source>
</evidence>
<dbReference type="InterPro" id="IPR001228">
    <property type="entry name" value="IspD"/>
</dbReference>
<dbReference type="SUPFAM" id="SSF53448">
    <property type="entry name" value="Nucleotide-diphospho-sugar transferases"/>
    <property type="match status" value="1"/>
</dbReference>
<dbReference type="GO" id="GO:0050518">
    <property type="term" value="F:2-C-methyl-D-erythritol 4-phosphate cytidylyltransferase activity"/>
    <property type="evidence" value="ECO:0007669"/>
    <property type="project" value="UniProtKB-UniRule"/>
</dbReference>
<dbReference type="AlphaFoldDB" id="A0A2P8H525"/>
<dbReference type="OrthoDB" id="9806837at2"/>
<sequence>MNYAVVIPAAGQGRRMQAAVNKAFLTLQGRPIIAHTLAVFQADPRCERIVLVASENELDEMQALAEEAGATKADRVVAGGSERQDSVRAGAAQVMDAPLLLVHDGARPFVAIERIHALLLEAEQSGAALLAVPATDTIKQVDQEGRVKQTLKRSELWAAQTPQAFRPEVLQQAYAYADETGFQGTDDVSLVEAAGGEVAVVEGDYDNIKLTTPEDMTLAEAILAKRAGEAGT</sequence>
<evidence type="ECO:0000256" key="3">
    <source>
        <dbReference type="ARBA" id="ARBA00023229"/>
    </source>
</evidence>
<feature type="site" description="Transition state stabilizer" evidence="4">
    <location>
        <position position="22"/>
    </location>
</feature>